<accession>A0A0R2CN87</accession>
<dbReference type="PANTHER" id="PTHR30296">
    <property type="entry name" value="UNCHARACTERIZED PROTEIN YKGE"/>
    <property type="match status" value="1"/>
</dbReference>
<evidence type="ECO:0000259" key="1">
    <source>
        <dbReference type="Pfam" id="PF02754"/>
    </source>
</evidence>
<dbReference type="PANTHER" id="PTHR30296:SF0">
    <property type="entry name" value="LACTATE UTILIZATION PROTEIN A"/>
    <property type="match status" value="1"/>
</dbReference>
<dbReference type="AlphaFoldDB" id="A0A0R2CN87"/>
<evidence type="ECO:0000313" key="3">
    <source>
        <dbReference type="Proteomes" id="UP000051131"/>
    </source>
</evidence>
<dbReference type="OrthoDB" id="9770306at2"/>
<sequence length="255" mass="28318">MKVAIFSTCVVDLLFPNVGQAMVEVLERFGCETALPTDQICCGQPTYNSGYRKESNKVFYNEIDALLSANADYIVGPAGSCVAMLREYPHILKDDPEYSQKAQELADKSYEFSQFLYNVLGVIDAGAQLDATATYHRSCHMTRLLGEKTAPFKLLEQVKDLKMVPLPHLENCCGFGGTFSVKEPEISKQMVDEKVDSVISTGAKILISADASCLMNIGGRFSRRNESIKIMHIAEVLNHNVDTSRIRYKDQPTTV</sequence>
<protein>
    <recommendedName>
        <fullName evidence="1">Cysteine-rich domain-containing protein</fullName>
    </recommendedName>
</protein>
<dbReference type="PATRIC" id="fig|1423729.3.peg.1568"/>
<reference evidence="2 3" key="1">
    <citation type="journal article" date="2015" name="Genome Announc.">
        <title>Expanding the biotechnology potential of lactobacilli through comparative genomics of 213 strains and associated genera.</title>
        <authorList>
            <person name="Sun Z."/>
            <person name="Harris H.M."/>
            <person name="McCann A."/>
            <person name="Guo C."/>
            <person name="Argimon S."/>
            <person name="Zhang W."/>
            <person name="Yang X."/>
            <person name="Jeffery I.B."/>
            <person name="Cooney J.C."/>
            <person name="Kagawa T.F."/>
            <person name="Liu W."/>
            <person name="Song Y."/>
            <person name="Salvetti E."/>
            <person name="Wrobel A."/>
            <person name="Rasinkangas P."/>
            <person name="Parkhill J."/>
            <person name="Rea M.C."/>
            <person name="O'Sullivan O."/>
            <person name="Ritari J."/>
            <person name="Douillard F.P."/>
            <person name="Paul Ross R."/>
            <person name="Yang R."/>
            <person name="Briner A.E."/>
            <person name="Felis G.E."/>
            <person name="de Vos W.M."/>
            <person name="Barrangou R."/>
            <person name="Klaenhammer T.R."/>
            <person name="Caufield P.W."/>
            <person name="Cui Y."/>
            <person name="Zhang H."/>
            <person name="O'Toole P.W."/>
        </authorList>
    </citation>
    <scope>NUCLEOTIDE SEQUENCE [LARGE SCALE GENOMIC DNA]</scope>
    <source>
        <strain evidence="2 3">DSM 21116</strain>
    </source>
</reference>
<dbReference type="InterPro" id="IPR004017">
    <property type="entry name" value="Cys_rich_dom"/>
</dbReference>
<dbReference type="Pfam" id="PF02754">
    <property type="entry name" value="CCG"/>
    <property type="match status" value="2"/>
</dbReference>
<dbReference type="GO" id="GO:0005829">
    <property type="term" value="C:cytosol"/>
    <property type="evidence" value="ECO:0007669"/>
    <property type="project" value="TreeGrafter"/>
</dbReference>
<comment type="caution">
    <text evidence="2">The sequence shown here is derived from an EMBL/GenBank/DDBJ whole genome shotgun (WGS) entry which is preliminary data.</text>
</comment>
<feature type="domain" description="Cysteine-rich" evidence="1">
    <location>
        <begin position="3"/>
        <end position="86"/>
    </location>
</feature>
<organism evidence="2 3">
    <name type="scientific">Liquorilactobacillus cacaonum DSM 21116</name>
    <dbReference type="NCBI Taxonomy" id="1423729"/>
    <lineage>
        <taxon>Bacteria</taxon>
        <taxon>Bacillati</taxon>
        <taxon>Bacillota</taxon>
        <taxon>Bacilli</taxon>
        <taxon>Lactobacillales</taxon>
        <taxon>Lactobacillaceae</taxon>
        <taxon>Liquorilactobacillus</taxon>
    </lineage>
</organism>
<dbReference type="RefSeq" id="WP_057828211.1">
    <property type="nucleotide sequence ID" value="NZ_AYZE01000005.1"/>
</dbReference>
<feature type="domain" description="Cysteine-rich" evidence="1">
    <location>
        <begin position="134"/>
        <end position="217"/>
    </location>
</feature>
<dbReference type="EMBL" id="AYZE01000005">
    <property type="protein sequence ID" value="KRM92608.1"/>
    <property type="molecule type" value="Genomic_DNA"/>
</dbReference>
<dbReference type="Proteomes" id="UP000051131">
    <property type="component" value="Unassembled WGS sequence"/>
</dbReference>
<dbReference type="GO" id="GO:0016491">
    <property type="term" value="F:oxidoreductase activity"/>
    <property type="evidence" value="ECO:0007669"/>
    <property type="project" value="UniProtKB-ARBA"/>
</dbReference>
<proteinExistence type="predicted"/>
<gene>
    <name evidence="2" type="ORF">FC80_GL001545</name>
</gene>
<name>A0A0R2CN87_9LACO</name>
<keyword evidence="3" id="KW-1185">Reference proteome</keyword>
<dbReference type="STRING" id="1423729.FC80_GL001545"/>
<evidence type="ECO:0000313" key="2">
    <source>
        <dbReference type="EMBL" id="KRM92608.1"/>
    </source>
</evidence>